<dbReference type="EMBL" id="MN740525">
    <property type="protein sequence ID" value="QHU31233.1"/>
    <property type="molecule type" value="Genomic_DNA"/>
</dbReference>
<reference evidence="1" key="1">
    <citation type="journal article" date="2020" name="Nature">
        <title>Giant virus diversity and host interactions through global metagenomics.</title>
        <authorList>
            <person name="Schulz F."/>
            <person name="Roux S."/>
            <person name="Paez-Espino D."/>
            <person name="Jungbluth S."/>
            <person name="Walsh D.A."/>
            <person name="Denef V.J."/>
            <person name="McMahon K.D."/>
            <person name="Konstantinidis K.T."/>
            <person name="Eloe-Fadrosh E.A."/>
            <person name="Kyrpides N.C."/>
            <person name="Woyke T."/>
        </authorList>
    </citation>
    <scope>NUCLEOTIDE SEQUENCE</scope>
    <source>
        <strain evidence="1">GVMAG-M-3300027963-21</strain>
    </source>
</reference>
<dbReference type="AlphaFoldDB" id="A0A6C0LL01"/>
<evidence type="ECO:0000313" key="1">
    <source>
        <dbReference type="EMBL" id="QHU31233.1"/>
    </source>
</evidence>
<protein>
    <submittedName>
        <fullName evidence="1">Uncharacterized protein</fullName>
    </submittedName>
</protein>
<accession>A0A6C0LL01</accession>
<organism evidence="1">
    <name type="scientific">viral metagenome</name>
    <dbReference type="NCBI Taxonomy" id="1070528"/>
    <lineage>
        <taxon>unclassified sequences</taxon>
        <taxon>metagenomes</taxon>
        <taxon>organismal metagenomes</taxon>
    </lineage>
</organism>
<sequence>MATATTASVASIFRVNYFYELPDELQSLIYRKLFKDSLSVIDEMREPLDNYERLIAYVKVNNKKNNMNNEYKNRAIWNIFLCERRDIGDPYYKYFQYFADDGGDYVDDTGDATNVLRLNKTKMIRNDNRYSTIRYIDYSIYPLNIRVSDESYTSMKKVIDDYAVIFLRYDADNENEYPYIRRLYLLNDKIRIEYKDEYVFRNTIDIYNNILDAYNFITKIFDILFMYNHLYPAYDLEYMNDIIDLRNWFEYNTYFHGYSIADTGDILRPRFYS</sequence>
<proteinExistence type="predicted"/>
<name>A0A6C0LL01_9ZZZZ</name>